<gene>
    <name evidence="2" type="ORF">SAMN06264855_11343</name>
</gene>
<evidence type="ECO:0000313" key="3">
    <source>
        <dbReference type="Proteomes" id="UP000198397"/>
    </source>
</evidence>
<proteinExistence type="predicted"/>
<organism evidence="2 3">
    <name type="scientific">Halorubrum vacuolatum</name>
    <name type="common">Natronobacterium vacuolatum</name>
    <dbReference type="NCBI Taxonomy" id="63740"/>
    <lineage>
        <taxon>Archaea</taxon>
        <taxon>Methanobacteriati</taxon>
        <taxon>Methanobacteriota</taxon>
        <taxon>Stenosarchaea group</taxon>
        <taxon>Halobacteria</taxon>
        <taxon>Halobacteriales</taxon>
        <taxon>Haloferacaceae</taxon>
        <taxon>Halorubrum</taxon>
    </lineage>
</organism>
<reference evidence="2 3" key="1">
    <citation type="submission" date="2017-06" db="EMBL/GenBank/DDBJ databases">
        <authorList>
            <person name="Kim H.J."/>
            <person name="Triplett B.A."/>
        </authorList>
    </citation>
    <scope>NUCLEOTIDE SEQUENCE [LARGE SCALE GENOMIC DNA]</scope>
    <source>
        <strain evidence="2 3">DSM 8800</strain>
    </source>
</reference>
<keyword evidence="3" id="KW-1185">Reference proteome</keyword>
<evidence type="ECO:0000256" key="1">
    <source>
        <dbReference type="SAM" id="MobiDB-lite"/>
    </source>
</evidence>
<evidence type="ECO:0000313" key="2">
    <source>
        <dbReference type="EMBL" id="SNR53637.1"/>
    </source>
</evidence>
<dbReference type="OrthoDB" id="269729at2157"/>
<dbReference type="Proteomes" id="UP000198397">
    <property type="component" value="Unassembled WGS sequence"/>
</dbReference>
<name>A0A238X3X7_HALVU</name>
<accession>A0A238X3X7</accession>
<feature type="compositionally biased region" description="Polar residues" evidence="1">
    <location>
        <begin position="347"/>
        <end position="357"/>
    </location>
</feature>
<dbReference type="EMBL" id="FZNQ01000013">
    <property type="protein sequence ID" value="SNR53637.1"/>
    <property type="molecule type" value="Genomic_DNA"/>
</dbReference>
<dbReference type="RefSeq" id="WP_089385287.1">
    <property type="nucleotide sequence ID" value="NZ_FZNQ01000013.1"/>
</dbReference>
<protein>
    <submittedName>
        <fullName evidence="2">Uncharacterized protein</fullName>
    </submittedName>
</protein>
<feature type="region of interest" description="Disordered" evidence="1">
    <location>
        <begin position="347"/>
        <end position="437"/>
    </location>
</feature>
<feature type="compositionally biased region" description="Basic and acidic residues" evidence="1">
    <location>
        <begin position="402"/>
        <end position="411"/>
    </location>
</feature>
<sequence length="750" mass="81936">MSIEIEPLPVDDGITVTDHIEQTQFVIYTDRPVTPEPSDPDDHYFPVGTAVTVETGTIEIPRLAVVSSHTADGDMVTQGDDYTLPFGRYSIGIDPVPTKCYLTVEAAVTVTTTDRSTRLEFDDCRTVSLGFRSLHQVPAGTIGTPTDPESLMGAVSLFGSALQTLSPERSFPTLRGHPPLLEPAETFTVPEHVDSTTSGVQIVVPPEYRSIYPIVPLAYYFAADVVPGSSARIVGDGWEHSLEPDLERRAGELLRLSFHLDCITRTEGLYPVDLHERETTSLDLDWERLYEMPLAERLGEHVSIPFERVASELPRWTLTTDVRPHPENAEMLPFIAAELSLVRSPETVNRPTATEQSPAAGFLRSPDPATAGLLRGGTSTASNAGSNSVPAGAFTRGARGSRGVDESDRQPVGEPTGSEESIDVDAEITSIDPDETSGTFTGFIPDDADFVCPEPTDTVEHAWVGEGVPLGANKATLEAYHRRLKAGSVDQSRISVLVVCNDEQMREEGNVAELYGLRDMVQFDIEVRYDLTREEMETTLASDVDFLHYIGHVDERGMQCTDGYLDLRGTSVEVGVDAFLLNACQSYEQGEALIHRGSRGGIVTLTDVANSSATRLGRIIARLMNSGFNLRTALHVAQRELITGNQYIVVGDGGTTICQNRSGVALVFEAEQNADDDWNFSARAFPNGPYGVGTMTCMTAISMQNYYIPGKISFFDLPRSKINEIASLEMLPLFIDGQLVWTDEFISEDV</sequence>
<dbReference type="AlphaFoldDB" id="A0A238X3X7"/>
<feature type="compositionally biased region" description="Polar residues" evidence="1">
    <location>
        <begin position="377"/>
        <end position="389"/>
    </location>
</feature>